<name>A0A9P4M6D8_9PEZI</name>
<evidence type="ECO:0000256" key="2">
    <source>
        <dbReference type="ARBA" id="ARBA00022857"/>
    </source>
</evidence>
<evidence type="ECO:0000313" key="6">
    <source>
        <dbReference type="Proteomes" id="UP000799772"/>
    </source>
</evidence>
<evidence type="ECO:0000313" key="5">
    <source>
        <dbReference type="EMBL" id="KAF2099148.1"/>
    </source>
</evidence>
<organism evidence="5 6">
    <name type="scientific">Rhizodiscina lignyota</name>
    <dbReference type="NCBI Taxonomy" id="1504668"/>
    <lineage>
        <taxon>Eukaryota</taxon>
        <taxon>Fungi</taxon>
        <taxon>Dikarya</taxon>
        <taxon>Ascomycota</taxon>
        <taxon>Pezizomycotina</taxon>
        <taxon>Dothideomycetes</taxon>
        <taxon>Pleosporomycetidae</taxon>
        <taxon>Aulographales</taxon>
        <taxon>Rhizodiscinaceae</taxon>
        <taxon>Rhizodiscina</taxon>
    </lineage>
</organism>
<dbReference type="InterPro" id="IPR036291">
    <property type="entry name" value="NAD(P)-bd_dom_sf"/>
</dbReference>
<evidence type="ECO:0008006" key="7">
    <source>
        <dbReference type="Google" id="ProtNLM"/>
    </source>
</evidence>
<dbReference type="InterPro" id="IPR020904">
    <property type="entry name" value="Sc_DH/Rdtase_CS"/>
</dbReference>
<proteinExistence type="inferred from homology"/>
<dbReference type="PRINTS" id="PR00081">
    <property type="entry name" value="GDHRDH"/>
</dbReference>
<dbReference type="PANTHER" id="PTHR44229:SF4">
    <property type="entry name" value="15-HYDROXYPROSTAGLANDIN DEHYDROGENASE [NAD(+)]"/>
    <property type="match status" value="1"/>
</dbReference>
<sequence length="302" mass="31912">MYPFQPLGILFFSLRGGCCYMLSQVAGHDSSTVSAANVDASDLVAALNNQGLNVQFIHCDASDWESQVNAFISALNFAPTKTLDVVAVFAGIDDSGHLVDYIHATKASLSGPPPAAPSVKPLEVNSKGAFYTAALALHYFRLQPQGSSATSADTRQSKALIIVSSLAGYIDDTHDSVYTASKFGSRGVFRAIRARAQQELNVRVNLIAPWAMKAPMTAPILAKLSEYGIEEGKGISFVEHDVLTQAVAKIAVDESISGSGRAFAVVPEGAIDIDDDLAGGYGGPKLQELMALRKKAGDFLTG</sequence>
<dbReference type="GO" id="GO:0005737">
    <property type="term" value="C:cytoplasm"/>
    <property type="evidence" value="ECO:0007669"/>
    <property type="project" value="TreeGrafter"/>
</dbReference>
<gene>
    <name evidence="5" type="ORF">NA57DRAFT_56769</name>
</gene>
<protein>
    <recommendedName>
        <fullName evidence="7">NAD(P)-binding protein</fullName>
    </recommendedName>
</protein>
<dbReference type="Proteomes" id="UP000799772">
    <property type="component" value="Unassembled WGS sequence"/>
</dbReference>
<dbReference type="AlphaFoldDB" id="A0A9P4M6D8"/>
<keyword evidence="3" id="KW-0560">Oxidoreductase</keyword>
<dbReference type="PANTHER" id="PTHR44229">
    <property type="entry name" value="15-HYDROXYPROSTAGLANDIN DEHYDROGENASE [NAD(+)]"/>
    <property type="match status" value="1"/>
</dbReference>
<accession>A0A9P4M6D8</accession>
<comment type="caution">
    <text evidence="5">The sequence shown here is derived from an EMBL/GenBank/DDBJ whole genome shotgun (WGS) entry which is preliminary data.</text>
</comment>
<dbReference type="PROSITE" id="PS00061">
    <property type="entry name" value="ADH_SHORT"/>
    <property type="match status" value="1"/>
</dbReference>
<dbReference type="Gene3D" id="3.40.50.720">
    <property type="entry name" value="NAD(P)-binding Rossmann-like Domain"/>
    <property type="match status" value="1"/>
</dbReference>
<dbReference type="InterPro" id="IPR002347">
    <property type="entry name" value="SDR_fam"/>
</dbReference>
<evidence type="ECO:0000256" key="1">
    <source>
        <dbReference type="ARBA" id="ARBA00006484"/>
    </source>
</evidence>
<comment type="similarity">
    <text evidence="1">Belongs to the short-chain dehydrogenases/reductases (SDR) family.</text>
</comment>
<evidence type="ECO:0000256" key="3">
    <source>
        <dbReference type="ARBA" id="ARBA00023002"/>
    </source>
</evidence>
<dbReference type="Pfam" id="PF00106">
    <property type="entry name" value="adh_short"/>
    <property type="match status" value="1"/>
</dbReference>
<keyword evidence="2" id="KW-0521">NADP</keyword>
<dbReference type="GO" id="GO:0016616">
    <property type="term" value="F:oxidoreductase activity, acting on the CH-OH group of donors, NAD or NADP as acceptor"/>
    <property type="evidence" value="ECO:0007669"/>
    <property type="project" value="TreeGrafter"/>
</dbReference>
<dbReference type="EMBL" id="ML978126">
    <property type="protein sequence ID" value="KAF2099148.1"/>
    <property type="molecule type" value="Genomic_DNA"/>
</dbReference>
<keyword evidence="6" id="KW-1185">Reference proteome</keyword>
<reference evidence="5" key="1">
    <citation type="journal article" date="2020" name="Stud. Mycol.">
        <title>101 Dothideomycetes genomes: a test case for predicting lifestyles and emergence of pathogens.</title>
        <authorList>
            <person name="Haridas S."/>
            <person name="Albert R."/>
            <person name="Binder M."/>
            <person name="Bloem J."/>
            <person name="Labutti K."/>
            <person name="Salamov A."/>
            <person name="Andreopoulos B."/>
            <person name="Baker S."/>
            <person name="Barry K."/>
            <person name="Bills G."/>
            <person name="Bluhm B."/>
            <person name="Cannon C."/>
            <person name="Castanera R."/>
            <person name="Culley D."/>
            <person name="Daum C."/>
            <person name="Ezra D."/>
            <person name="Gonzalez J."/>
            <person name="Henrissat B."/>
            <person name="Kuo A."/>
            <person name="Liang C."/>
            <person name="Lipzen A."/>
            <person name="Lutzoni F."/>
            <person name="Magnuson J."/>
            <person name="Mondo S."/>
            <person name="Nolan M."/>
            <person name="Ohm R."/>
            <person name="Pangilinan J."/>
            <person name="Park H.-J."/>
            <person name="Ramirez L."/>
            <person name="Alfaro M."/>
            <person name="Sun H."/>
            <person name="Tritt A."/>
            <person name="Yoshinaga Y."/>
            <person name="Zwiers L.-H."/>
            <person name="Turgeon B."/>
            <person name="Goodwin S."/>
            <person name="Spatafora J."/>
            <person name="Crous P."/>
            <person name="Grigoriev I."/>
        </authorList>
    </citation>
    <scope>NUCLEOTIDE SEQUENCE</scope>
    <source>
        <strain evidence="5">CBS 133067</strain>
    </source>
</reference>
<dbReference type="SUPFAM" id="SSF51735">
    <property type="entry name" value="NAD(P)-binding Rossmann-fold domains"/>
    <property type="match status" value="1"/>
</dbReference>
<dbReference type="OrthoDB" id="5371740at2759"/>
<feature type="chain" id="PRO_5040439071" description="NAD(P)-binding protein" evidence="4">
    <location>
        <begin position="20"/>
        <end position="302"/>
    </location>
</feature>
<evidence type="ECO:0000256" key="4">
    <source>
        <dbReference type="SAM" id="SignalP"/>
    </source>
</evidence>
<keyword evidence="4" id="KW-0732">Signal</keyword>
<feature type="signal peptide" evidence="4">
    <location>
        <begin position="1"/>
        <end position="19"/>
    </location>
</feature>